<dbReference type="InterPro" id="IPR013325">
    <property type="entry name" value="RNA_pol_sigma_r2"/>
</dbReference>
<dbReference type="SUPFAM" id="SSF88946">
    <property type="entry name" value="Sigma2 domain of RNA polymerase sigma factors"/>
    <property type="match status" value="1"/>
</dbReference>
<reference evidence="1 2" key="1">
    <citation type="submission" date="2013-01" db="EMBL/GenBank/DDBJ databases">
        <authorList>
            <person name="Harkins D.M."/>
            <person name="Durkin A.S."/>
            <person name="Brinkac L.M."/>
            <person name="Haft D.H."/>
            <person name="Selengut J.D."/>
            <person name="Sanka R."/>
            <person name="DePew J."/>
            <person name="Purushe J."/>
            <person name="Picardeau M."/>
            <person name="Werts C."/>
            <person name="Goarant C."/>
            <person name="Vinetz J.M."/>
            <person name="Sutton G.G."/>
            <person name="Nierman W.C."/>
            <person name="Fouts D.E."/>
        </authorList>
    </citation>
    <scope>NUCLEOTIDE SEQUENCE [LARGE SCALE GENOMIC DNA]</scope>
    <source>
        <strain evidence="1 2">200901868</strain>
    </source>
</reference>
<dbReference type="AlphaFoldDB" id="M6W684"/>
<organism evidence="1 2">
    <name type="scientific">Leptospira borgpetersenii serovar Pomona str. 200901868</name>
    <dbReference type="NCBI Taxonomy" id="1192866"/>
    <lineage>
        <taxon>Bacteria</taxon>
        <taxon>Pseudomonadati</taxon>
        <taxon>Spirochaetota</taxon>
        <taxon>Spirochaetia</taxon>
        <taxon>Leptospirales</taxon>
        <taxon>Leptospiraceae</taxon>
        <taxon>Leptospira</taxon>
    </lineage>
</organism>
<evidence type="ECO:0000313" key="2">
    <source>
        <dbReference type="Proteomes" id="UP000012159"/>
    </source>
</evidence>
<dbReference type="GO" id="GO:0006352">
    <property type="term" value="P:DNA-templated transcription initiation"/>
    <property type="evidence" value="ECO:0007669"/>
    <property type="project" value="InterPro"/>
</dbReference>
<dbReference type="EMBL" id="AKWF02000023">
    <property type="protein sequence ID" value="EMO64625.1"/>
    <property type="molecule type" value="Genomic_DNA"/>
</dbReference>
<dbReference type="GO" id="GO:0003700">
    <property type="term" value="F:DNA-binding transcription factor activity"/>
    <property type="evidence" value="ECO:0007669"/>
    <property type="project" value="InterPro"/>
</dbReference>
<proteinExistence type="predicted"/>
<dbReference type="Gene3D" id="1.10.1740.10">
    <property type="match status" value="1"/>
</dbReference>
<name>M6W684_LEPBO</name>
<protein>
    <submittedName>
        <fullName evidence="1">Uncharacterized protein</fullName>
    </submittedName>
</protein>
<accession>M6W684</accession>
<gene>
    <name evidence="1" type="ORF">LEP1GSC133_2969</name>
</gene>
<comment type="caution">
    <text evidence="1">The sequence shown here is derived from an EMBL/GenBank/DDBJ whole genome shotgun (WGS) entry which is preliminary data.</text>
</comment>
<sequence>MKLNQDHDFSLFYRNYKDSIYKIIRFLSSDPEEVEDIAQEVF</sequence>
<evidence type="ECO:0000313" key="1">
    <source>
        <dbReference type="EMBL" id="EMO64625.1"/>
    </source>
</evidence>
<dbReference type="STRING" id="1192866.LEP1GSC133_2969"/>
<dbReference type="Proteomes" id="UP000012159">
    <property type="component" value="Unassembled WGS sequence"/>
</dbReference>